<keyword evidence="3" id="KW-1185">Reference proteome</keyword>
<accession>B0DR37</accession>
<dbReference type="GeneID" id="6081988"/>
<evidence type="ECO:0000313" key="2">
    <source>
        <dbReference type="EMBL" id="EDR02929.1"/>
    </source>
</evidence>
<dbReference type="KEGG" id="lbc:LACBIDRAFT_331938"/>
<gene>
    <name evidence="2" type="ORF">LACBIDRAFT_331938</name>
</gene>
<name>B0DR37_LACBS</name>
<dbReference type="EMBL" id="DS547127">
    <property type="protein sequence ID" value="EDR02929.1"/>
    <property type="molecule type" value="Genomic_DNA"/>
</dbReference>
<protein>
    <submittedName>
        <fullName evidence="2">Predicted protein</fullName>
    </submittedName>
</protein>
<evidence type="ECO:0000256" key="1">
    <source>
        <dbReference type="SAM" id="MobiDB-lite"/>
    </source>
</evidence>
<feature type="compositionally biased region" description="Polar residues" evidence="1">
    <location>
        <begin position="76"/>
        <end position="87"/>
    </location>
</feature>
<proteinExistence type="predicted"/>
<dbReference type="InParanoid" id="B0DR37"/>
<sequence>MPDPNLSKLRRGPLPIFPGNVVPGLSVQLPNLPSALEQDEALPLFSGPYSDASTPSLPSALEQDEASPLFSGPYSDASTPSQHNNNASQDDDDSSQDVDDSSQINANSSDEDSDSSSMYDPSPISLPPHLPSGQSVSALKPPPLAVVAEPSSSNYTSPKGKKPKVSCPSA</sequence>
<organism evidence="3">
    <name type="scientific">Laccaria bicolor (strain S238N-H82 / ATCC MYA-4686)</name>
    <name type="common">Bicoloured deceiver</name>
    <name type="synonym">Laccaria laccata var. bicolor</name>
    <dbReference type="NCBI Taxonomy" id="486041"/>
    <lineage>
        <taxon>Eukaryota</taxon>
        <taxon>Fungi</taxon>
        <taxon>Dikarya</taxon>
        <taxon>Basidiomycota</taxon>
        <taxon>Agaricomycotina</taxon>
        <taxon>Agaricomycetes</taxon>
        <taxon>Agaricomycetidae</taxon>
        <taxon>Agaricales</taxon>
        <taxon>Agaricineae</taxon>
        <taxon>Hydnangiaceae</taxon>
        <taxon>Laccaria</taxon>
    </lineage>
</organism>
<reference evidence="2 3" key="1">
    <citation type="journal article" date="2008" name="Nature">
        <title>The genome of Laccaria bicolor provides insights into mycorrhizal symbiosis.</title>
        <authorList>
            <person name="Martin F."/>
            <person name="Aerts A."/>
            <person name="Ahren D."/>
            <person name="Brun A."/>
            <person name="Danchin E.G.J."/>
            <person name="Duchaussoy F."/>
            <person name="Gibon J."/>
            <person name="Kohler A."/>
            <person name="Lindquist E."/>
            <person name="Pereda V."/>
            <person name="Salamov A."/>
            <person name="Shapiro H.J."/>
            <person name="Wuyts J."/>
            <person name="Blaudez D."/>
            <person name="Buee M."/>
            <person name="Brokstein P."/>
            <person name="Canbaeck B."/>
            <person name="Cohen D."/>
            <person name="Courty P.E."/>
            <person name="Coutinho P.M."/>
            <person name="Delaruelle C."/>
            <person name="Detter J.C."/>
            <person name="Deveau A."/>
            <person name="DiFazio S."/>
            <person name="Duplessis S."/>
            <person name="Fraissinet-Tachet L."/>
            <person name="Lucic E."/>
            <person name="Frey-Klett P."/>
            <person name="Fourrey C."/>
            <person name="Feussner I."/>
            <person name="Gay G."/>
            <person name="Grimwood J."/>
            <person name="Hoegger P.J."/>
            <person name="Jain P."/>
            <person name="Kilaru S."/>
            <person name="Labbe J."/>
            <person name="Lin Y.C."/>
            <person name="Legue V."/>
            <person name="Le Tacon F."/>
            <person name="Marmeisse R."/>
            <person name="Melayah D."/>
            <person name="Montanini B."/>
            <person name="Muratet M."/>
            <person name="Nehls U."/>
            <person name="Niculita-Hirzel H."/>
            <person name="Oudot-Le Secq M.P."/>
            <person name="Peter M."/>
            <person name="Quesneville H."/>
            <person name="Rajashekar B."/>
            <person name="Reich M."/>
            <person name="Rouhier N."/>
            <person name="Schmutz J."/>
            <person name="Yin T."/>
            <person name="Chalot M."/>
            <person name="Henrissat B."/>
            <person name="Kuees U."/>
            <person name="Lucas S."/>
            <person name="Van de Peer Y."/>
            <person name="Podila G.K."/>
            <person name="Polle A."/>
            <person name="Pukkila P.J."/>
            <person name="Richardson P.M."/>
            <person name="Rouze P."/>
            <person name="Sanders I.R."/>
            <person name="Stajich J.E."/>
            <person name="Tunlid A."/>
            <person name="Tuskan G."/>
            <person name="Grigoriev I.V."/>
        </authorList>
    </citation>
    <scope>NUCLEOTIDE SEQUENCE [LARGE SCALE GENOMIC DNA]</scope>
    <source>
        <strain evidence="3">S238N-H82 / ATCC MYA-4686</strain>
    </source>
</reference>
<dbReference type="HOGENOM" id="CLU_1570896_0_0_1"/>
<dbReference type="Proteomes" id="UP000001194">
    <property type="component" value="Unassembled WGS sequence"/>
</dbReference>
<feature type="region of interest" description="Disordered" evidence="1">
    <location>
        <begin position="43"/>
        <end position="170"/>
    </location>
</feature>
<feature type="compositionally biased region" description="Acidic residues" evidence="1">
    <location>
        <begin position="89"/>
        <end position="100"/>
    </location>
</feature>
<dbReference type="AlphaFoldDB" id="B0DR37"/>
<evidence type="ECO:0000313" key="3">
    <source>
        <dbReference type="Proteomes" id="UP000001194"/>
    </source>
</evidence>
<dbReference type="RefSeq" id="XP_001886352.1">
    <property type="nucleotide sequence ID" value="XM_001886317.1"/>
</dbReference>